<gene>
    <name evidence="5" type="ORF">PJIAN_4700</name>
</gene>
<protein>
    <submittedName>
        <fullName evidence="5">Membrane-bound lytic murein transglycosylase D</fullName>
    </submittedName>
</protein>
<dbReference type="GO" id="GO:0016020">
    <property type="term" value="C:membrane"/>
    <property type="evidence" value="ECO:0007669"/>
    <property type="project" value="InterPro"/>
</dbReference>
<evidence type="ECO:0000313" key="5">
    <source>
        <dbReference type="EMBL" id="GAT64151.1"/>
    </source>
</evidence>
<feature type="region of interest" description="Disordered" evidence="2">
    <location>
        <begin position="376"/>
        <end position="407"/>
    </location>
</feature>
<dbReference type="SUPFAM" id="SSF53955">
    <property type="entry name" value="Lysozyme-like"/>
    <property type="match status" value="1"/>
</dbReference>
<evidence type="ECO:0000259" key="4">
    <source>
        <dbReference type="Pfam" id="PF01464"/>
    </source>
</evidence>
<reference evidence="6" key="2">
    <citation type="journal article" date="2017" name="Genome Announc.">
        <title>Draft genome sequence of Paludibacter jiangxiensis NM7(T), a propionate-producing fermentative bacterium.</title>
        <authorList>
            <person name="Qiu Y.-L."/>
            <person name="Tourlousse D.M."/>
            <person name="Matsuura N."/>
            <person name="Ohashi A."/>
            <person name="Sekiguchi Y."/>
        </authorList>
    </citation>
    <scope>NUCLEOTIDE SEQUENCE [LARGE SCALE GENOMIC DNA]</scope>
    <source>
        <strain evidence="6">NM7</strain>
    </source>
</reference>
<dbReference type="GO" id="GO:0008933">
    <property type="term" value="F:peptidoglycan lytic transglycosylase activity"/>
    <property type="evidence" value="ECO:0007669"/>
    <property type="project" value="InterPro"/>
</dbReference>
<dbReference type="Pfam" id="PF01464">
    <property type="entry name" value="SLT"/>
    <property type="match status" value="1"/>
</dbReference>
<evidence type="ECO:0000256" key="3">
    <source>
        <dbReference type="SAM" id="SignalP"/>
    </source>
</evidence>
<reference evidence="6" key="1">
    <citation type="submission" date="2016-04" db="EMBL/GenBank/DDBJ databases">
        <title>Draft genome sequence of Paludibacter jiangxiensis strain NM7.</title>
        <authorList>
            <person name="Qiu Y."/>
            <person name="Matsuura N."/>
            <person name="Ohashi A."/>
            <person name="Tourlousse M.D."/>
            <person name="Sekiguchi Y."/>
        </authorList>
    </citation>
    <scope>NUCLEOTIDE SEQUENCE [LARGE SCALE GENOMIC DNA]</scope>
    <source>
        <strain evidence="6">NM7</strain>
    </source>
</reference>
<dbReference type="AlphaFoldDB" id="A0A171ARB1"/>
<comment type="caution">
    <text evidence="5">The sequence shown here is derived from an EMBL/GenBank/DDBJ whole genome shotgun (WGS) entry which is preliminary data.</text>
</comment>
<dbReference type="PANTHER" id="PTHR37423">
    <property type="entry name" value="SOLUBLE LYTIC MUREIN TRANSGLYCOSYLASE-RELATED"/>
    <property type="match status" value="1"/>
</dbReference>
<evidence type="ECO:0000313" key="6">
    <source>
        <dbReference type="Proteomes" id="UP000076586"/>
    </source>
</evidence>
<keyword evidence="3" id="KW-0732">Signal</keyword>
<dbReference type="InterPro" id="IPR000189">
    <property type="entry name" value="Transglyc_AS"/>
</dbReference>
<evidence type="ECO:0000256" key="2">
    <source>
        <dbReference type="SAM" id="MobiDB-lite"/>
    </source>
</evidence>
<dbReference type="EMBL" id="BDCR01000004">
    <property type="protein sequence ID" value="GAT64151.1"/>
    <property type="molecule type" value="Genomic_DNA"/>
</dbReference>
<feature type="chain" id="PRO_5007905316" evidence="3">
    <location>
        <begin position="23"/>
        <end position="407"/>
    </location>
</feature>
<sequence>MRFLFNCLIITLLTTLPLYSFAAEAEKNVNDSVSKEIKKQLEPLVMPEGYDMSFNGLLNQWYERKNINTTFVDDKVDPYVSDSVIIDRLSKLPAIMELPFNEHIRKCIDFYTIQKRKQVSYMLAMGQYYMPIFEDQLLANKLPDELKYLPIIESALNPTAYSRAGAGGLWQLMVSTGRIYGLQINSLIDERMDPYKSSIAAAKYLKDLFRVYGDWNLVIAAYNCGPGNVNKAIRRSGGKRDYWQIYPYLPNETRNYVPIFIAANYVMNYYKQHNLNVAPVCLPMTDTIMVKEKVHLVQIADLMNLPIAELRTLNPQYRQDIVPGNFQPCAIRLPLNEASSFLQNKDKIVAYKADELFTNRLLVEPAEGVYFAKNSKASKHSVKGSKSKKKSSSSKSRSGKKSKRKKH</sequence>
<dbReference type="RefSeq" id="WP_068705984.1">
    <property type="nucleotide sequence ID" value="NZ_BDCR01000004.1"/>
</dbReference>
<feature type="domain" description="Transglycosylase SLT" evidence="4">
    <location>
        <begin position="137"/>
        <end position="241"/>
    </location>
</feature>
<dbReference type="PANTHER" id="PTHR37423:SF2">
    <property type="entry name" value="MEMBRANE-BOUND LYTIC MUREIN TRANSGLYCOSYLASE C"/>
    <property type="match status" value="1"/>
</dbReference>
<evidence type="ECO:0000256" key="1">
    <source>
        <dbReference type="ARBA" id="ARBA00007734"/>
    </source>
</evidence>
<dbReference type="CDD" id="cd16894">
    <property type="entry name" value="MltD-like"/>
    <property type="match status" value="1"/>
</dbReference>
<dbReference type="Proteomes" id="UP000076586">
    <property type="component" value="Unassembled WGS sequence"/>
</dbReference>
<name>A0A171ARB1_9BACT</name>
<dbReference type="STRING" id="681398.PJIAN_4700"/>
<dbReference type="GO" id="GO:0000270">
    <property type="term" value="P:peptidoglycan metabolic process"/>
    <property type="evidence" value="ECO:0007669"/>
    <property type="project" value="InterPro"/>
</dbReference>
<feature type="signal peptide" evidence="3">
    <location>
        <begin position="1"/>
        <end position="22"/>
    </location>
</feature>
<comment type="similarity">
    <text evidence="1">Belongs to the transglycosylase Slt family.</text>
</comment>
<dbReference type="PROSITE" id="PS00922">
    <property type="entry name" value="TRANSGLYCOSYLASE"/>
    <property type="match status" value="1"/>
</dbReference>
<dbReference type="InterPro" id="IPR023346">
    <property type="entry name" value="Lysozyme-like_dom_sf"/>
</dbReference>
<keyword evidence="6" id="KW-1185">Reference proteome</keyword>
<proteinExistence type="inferred from homology"/>
<dbReference type="InterPro" id="IPR008258">
    <property type="entry name" value="Transglycosylase_SLT_dom_1"/>
</dbReference>
<dbReference type="Gene3D" id="1.10.530.10">
    <property type="match status" value="1"/>
</dbReference>
<accession>A0A171ARB1</accession>
<organism evidence="5 6">
    <name type="scientific">Paludibacter jiangxiensis</name>
    <dbReference type="NCBI Taxonomy" id="681398"/>
    <lineage>
        <taxon>Bacteria</taxon>
        <taxon>Pseudomonadati</taxon>
        <taxon>Bacteroidota</taxon>
        <taxon>Bacteroidia</taxon>
        <taxon>Bacteroidales</taxon>
        <taxon>Paludibacteraceae</taxon>
        <taxon>Paludibacter</taxon>
    </lineage>
</organism>